<evidence type="ECO:0008006" key="3">
    <source>
        <dbReference type="Google" id="ProtNLM"/>
    </source>
</evidence>
<keyword evidence="2" id="KW-1185">Reference proteome</keyword>
<comment type="caution">
    <text evidence="1">The sequence shown here is derived from an EMBL/GenBank/DDBJ whole genome shotgun (WGS) entry which is preliminary data.</text>
</comment>
<dbReference type="EMBL" id="JAWLKB010000021">
    <property type="protein sequence ID" value="MDV6270627.1"/>
    <property type="molecule type" value="Genomic_DNA"/>
</dbReference>
<dbReference type="Proteomes" id="UP001185927">
    <property type="component" value="Unassembled WGS sequence"/>
</dbReference>
<gene>
    <name evidence="1" type="ORF">R3Q16_28755</name>
</gene>
<accession>A0ABU4C2A7</accession>
<evidence type="ECO:0000313" key="2">
    <source>
        <dbReference type="Proteomes" id="UP001185927"/>
    </source>
</evidence>
<name>A0ABU4C2A7_RHOGO</name>
<evidence type="ECO:0000313" key="1">
    <source>
        <dbReference type="EMBL" id="MDV6270627.1"/>
    </source>
</evidence>
<reference evidence="1 2" key="1">
    <citation type="submission" date="2023-10" db="EMBL/GenBank/DDBJ databases">
        <title>Development of a sustainable strategy for remediation of hydrocarbon-contaminated territories based on the waste exchange concept.</title>
        <authorList>
            <person name="Krivoruchko A."/>
        </authorList>
    </citation>
    <scope>NUCLEOTIDE SEQUENCE [LARGE SCALE GENOMIC DNA]</scope>
    <source>
        <strain evidence="1 2">IEGM 1203</strain>
    </source>
</reference>
<organism evidence="1 2">
    <name type="scientific">Rhodococcus globerulus</name>
    <dbReference type="NCBI Taxonomy" id="33008"/>
    <lineage>
        <taxon>Bacteria</taxon>
        <taxon>Bacillati</taxon>
        <taxon>Actinomycetota</taxon>
        <taxon>Actinomycetes</taxon>
        <taxon>Mycobacteriales</taxon>
        <taxon>Nocardiaceae</taxon>
        <taxon>Rhodococcus</taxon>
    </lineage>
</organism>
<protein>
    <recommendedName>
        <fullName evidence="3">Transposase</fullName>
    </recommendedName>
</protein>
<sequence>MNTPPLTRPASQCLDDHVCLHIRRQLASGRRRTYSDELLDFAITWRHWHGPSAEDIFVTFGLTRRAYYSRLSQVLDGPAASGLCSTMKANLLRRR</sequence>
<proteinExistence type="predicted"/>
<dbReference type="RefSeq" id="WP_317545083.1">
    <property type="nucleotide sequence ID" value="NZ_JAWLKB010000021.1"/>
</dbReference>